<dbReference type="Gene3D" id="6.20.50.80">
    <property type="match status" value="1"/>
</dbReference>
<dbReference type="PANTHER" id="PTHR19376">
    <property type="entry name" value="DNA-DIRECTED RNA POLYMERASE"/>
    <property type="match status" value="1"/>
</dbReference>
<evidence type="ECO:0000313" key="16">
    <source>
        <dbReference type="RefSeq" id="XP_022743087.1"/>
    </source>
</evidence>
<dbReference type="InterPro" id="IPR007080">
    <property type="entry name" value="RNA_pol_Rpb1_1"/>
</dbReference>
<evidence type="ECO:0000256" key="12">
    <source>
        <dbReference type="RuleBase" id="RU004279"/>
    </source>
</evidence>
<dbReference type="Pfam" id="PF04983">
    <property type="entry name" value="RNA_pol_Rpb1_3"/>
    <property type="match status" value="1"/>
</dbReference>
<dbReference type="Gene3D" id="1.10.274.100">
    <property type="entry name" value="RNA polymerase Rpb1, domain 3"/>
    <property type="match status" value="1"/>
</dbReference>
<dbReference type="Pfam" id="PF05000">
    <property type="entry name" value="RNA_pol_Rpb1_4"/>
    <property type="match status" value="1"/>
</dbReference>
<evidence type="ECO:0000256" key="5">
    <source>
        <dbReference type="ARBA" id="ARBA00022695"/>
    </source>
</evidence>
<feature type="compositionally biased region" description="Acidic residues" evidence="13">
    <location>
        <begin position="1363"/>
        <end position="1376"/>
    </location>
</feature>
<dbReference type="Pfam" id="PF04997">
    <property type="entry name" value="RNA_pol_Rpb1_1"/>
    <property type="match status" value="1"/>
</dbReference>
<accession>A0A6P5YS23</accession>
<dbReference type="GeneID" id="111294158"/>
<feature type="compositionally biased region" description="Basic and acidic residues" evidence="13">
    <location>
        <begin position="742"/>
        <end position="778"/>
    </location>
</feature>
<feature type="region of interest" description="Disordered" evidence="13">
    <location>
        <begin position="1311"/>
        <end position="1440"/>
    </location>
</feature>
<keyword evidence="4 12" id="KW-0808">Transferase</keyword>
<sequence length="1675" mass="188155">MAQVMEGATDSVEAVWFNFMTTEEVRKHSVLKVTNANLLDFMDRPVPGGLYDPVLGPLEDRTPCKSCGLLKLHCPGHCGHIDFVSPIYNPLLFNFLHTVLQKTCFFCYHFRAERTEVDRCVSQLKLIGKGDIVGAKRLDADSRDPSSYPEYIEGSQELGSILHDSQAVNPKEWTSLQLTEAMSVLNSFLKLKYKKCKNCDAKNPAITKPTFGWFHTSGMSGAQMRENVIRGCKMLDKFSGEARSGIEDASDASSSENGVDIAEMDTPKTGFIGAEDTGAKARKKKAEVPLEFIKQKNLFSGPLLPSEVKKIIKLLWENEFELCLLISDIQQQGFGEKVGYSMFFLETILVPPIKFRAPTKGGDSVMEHPQTVLLSKVLQANISLGNAYTNNLQSSKVVVRLWMDLQQSVNLLFDGKTAISQRRDASSGICQLLEKKEGMFRQKMMGKRVNFACRSVISPDPYLAVNEIGIPPYFALRLTYPERVTPWNIVKLREAIVNGSEIHPGATHYVDKLSTQRLPPNRKSRISISRKLPSSRGAITQYGKNFDYEFEGKIVLRHLQDGDVVLVNRQPTLHKPSIMAHVVRVLKGEKTIRMHYANCSTYNADFDGDEINVHFPQDEISRAEAYNIVNANNQYVRPSNGEPIRALIQDHIVSAVLLTKRDTFLSRDEFNQLLYSSSVFSLAQSSISGKPGQKVFISSSEEGMLSILPAILKPKPLWTGKQVITAVLNHITRGRPPFTVEKTGKIPHDFFKNKSNENKPKNDGQESKDAEKNSKKEPDEENVLIYRNDLVRGVIDKAQFADYGLVHTVQELYGSNTAGFLLSVFSRLFTVFLQMHGFTCGVDDLLIMKDKDIERKKQLEEFEEKVTEAHYEFCGVKADTEIAPTELQLKIERTIRRDGEAALTALDRKMITVLNKNTSQGVLTELLSEGLVKSMGKNCISLMTTSGAKGSKVNFQQISSFLGQQELEGKRVPRMVSGKTLPCFHPWDWAARAGGFINDRFLSGLRPQEYYFHCMAGREGLVDTAVKTSRSGYLQRCLIKNLECLKISYDLTVRDADGSIVQFNYGEDGIDVHQTSFIAKFEALALNRDMMSEKLSSQLGEPDDTRKILPNGLRDKAVQFIKNNLHHKIKPKDFLELLKLKFLSSLAQPGEPIGVLAAQSVGEPSTQMTLNTFHLAGRGEMNVTLGIPRLQEILMTASIDIRTPVMTCPLHKGKTKEDALCLADKMKKITIADILESMQVSITPYAVHDGDICSIYKLKMRLGKPGWNFKNSDITVEDCQHILEIVFLRELEDAIQNHLVLLSKISGIKNFMPDSRPNTSNDMDENVSESRSREMENDDDTDDEERGEDLGLDAQKQKQQTTDEMDYEDGSEEEQNEGASLTGLESEIDISEDENGTIENNVIGSDNDKDEIFHSSPNLETRSKPKSREKNIRSEPKRKKMRGKFFRKETDRAIFNSTKGLRFEVHFKLVNEPHILLAQIAEKTAKKVYIQSFGKIDQCRVTDCSENQVFYYGEDPKKRKSPSDKENIPALHTAGVDFGAFWKMEDHLDVRYLYSNSIHAMLNTYGVEAARETIISEISHVFSSYGIAVNIRHLTLIADFMTHSGRYRPMSRLGGIADSISPFSKMSFETASKFIVEAAKHGLVDNLETPSSRICLGLPVKMGTGSFDLMQKLEI</sequence>
<dbReference type="Gene3D" id="4.10.860.120">
    <property type="entry name" value="RNA polymerase II, clamp domain"/>
    <property type="match status" value="1"/>
</dbReference>
<evidence type="ECO:0000256" key="1">
    <source>
        <dbReference type="ARBA" id="ARBA00004123"/>
    </source>
</evidence>
<gene>
    <name evidence="16" type="primary">LOC111294158</name>
</gene>
<dbReference type="KEGG" id="dzi:111294158"/>
<evidence type="ECO:0000313" key="15">
    <source>
        <dbReference type="Proteomes" id="UP000515121"/>
    </source>
</evidence>
<dbReference type="GO" id="GO:0005736">
    <property type="term" value="C:RNA polymerase I complex"/>
    <property type="evidence" value="ECO:0007669"/>
    <property type="project" value="UniProtKB-ARBA"/>
</dbReference>
<evidence type="ECO:0000256" key="9">
    <source>
        <dbReference type="ARBA" id="ARBA00023163"/>
    </source>
</evidence>
<dbReference type="Proteomes" id="UP000515121">
    <property type="component" value="Unplaced"/>
</dbReference>
<feature type="compositionally biased region" description="Basic and acidic residues" evidence="13">
    <location>
        <begin position="1421"/>
        <end position="1435"/>
    </location>
</feature>
<dbReference type="Gene3D" id="3.30.1490.180">
    <property type="entry name" value="RNA polymerase ii"/>
    <property type="match status" value="1"/>
</dbReference>
<comment type="subcellular location">
    <subcellularLocation>
        <location evidence="1">Nucleus</location>
    </subcellularLocation>
</comment>
<dbReference type="SUPFAM" id="SSF64484">
    <property type="entry name" value="beta and beta-prime subunits of DNA dependent RNA-polymerase"/>
    <property type="match status" value="1"/>
</dbReference>
<comment type="catalytic activity">
    <reaction evidence="11 12">
        <text>RNA(n) + a ribonucleoside 5'-triphosphate = RNA(n+1) + diphosphate</text>
        <dbReference type="Rhea" id="RHEA:21248"/>
        <dbReference type="Rhea" id="RHEA-COMP:14527"/>
        <dbReference type="Rhea" id="RHEA-COMP:17342"/>
        <dbReference type="ChEBI" id="CHEBI:33019"/>
        <dbReference type="ChEBI" id="CHEBI:61557"/>
        <dbReference type="ChEBI" id="CHEBI:140395"/>
        <dbReference type="EC" id="2.7.7.6"/>
    </reaction>
</comment>
<feature type="compositionally biased region" description="Acidic residues" evidence="13">
    <location>
        <begin position="1336"/>
        <end position="1351"/>
    </location>
</feature>
<feature type="region of interest" description="Disordered" evidence="13">
    <location>
        <begin position="740"/>
        <end position="779"/>
    </location>
</feature>
<dbReference type="Pfam" id="PF04998">
    <property type="entry name" value="RNA_pol_Rpb1_5"/>
    <property type="match status" value="1"/>
</dbReference>
<organism evidence="15 16">
    <name type="scientific">Durio zibethinus</name>
    <name type="common">Durian</name>
    <dbReference type="NCBI Taxonomy" id="66656"/>
    <lineage>
        <taxon>Eukaryota</taxon>
        <taxon>Viridiplantae</taxon>
        <taxon>Streptophyta</taxon>
        <taxon>Embryophyta</taxon>
        <taxon>Tracheophyta</taxon>
        <taxon>Spermatophyta</taxon>
        <taxon>Magnoliopsida</taxon>
        <taxon>eudicotyledons</taxon>
        <taxon>Gunneridae</taxon>
        <taxon>Pentapetalae</taxon>
        <taxon>rosids</taxon>
        <taxon>malvids</taxon>
        <taxon>Malvales</taxon>
        <taxon>Malvaceae</taxon>
        <taxon>Helicteroideae</taxon>
        <taxon>Durio</taxon>
    </lineage>
</organism>
<proteinExistence type="inferred from homology"/>
<dbReference type="Gene3D" id="1.10.150.390">
    <property type="match status" value="1"/>
</dbReference>
<dbReference type="FunFam" id="1.10.274.100:FF:000015">
    <property type="entry name" value="DNA-directed RNA polymerase subunit"/>
    <property type="match status" value="1"/>
</dbReference>
<keyword evidence="10" id="KW-0539">Nucleus</keyword>
<dbReference type="GO" id="GO:0046872">
    <property type="term" value="F:metal ion binding"/>
    <property type="evidence" value="ECO:0007669"/>
    <property type="project" value="UniProtKB-KW"/>
</dbReference>
<dbReference type="Gene3D" id="3.30.70.2850">
    <property type="match status" value="1"/>
</dbReference>
<dbReference type="FunFam" id="1.10.150.390:FF:000005">
    <property type="entry name" value="DNA-directed RNA polymerase subunit"/>
    <property type="match status" value="1"/>
</dbReference>
<dbReference type="CDD" id="cd02735">
    <property type="entry name" value="RNAP_I_Rpa1_C"/>
    <property type="match status" value="1"/>
</dbReference>
<keyword evidence="5 12" id="KW-0548">Nucleotidyltransferase</keyword>
<dbReference type="Gene3D" id="2.40.40.20">
    <property type="match status" value="1"/>
</dbReference>
<reference evidence="16" key="1">
    <citation type="submission" date="2025-08" db="UniProtKB">
        <authorList>
            <consortium name="RefSeq"/>
        </authorList>
    </citation>
    <scope>IDENTIFICATION</scope>
    <source>
        <tissue evidence="16">Fruit stalk</tissue>
    </source>
</reference>
<dbReference type="CDD" id="cd01435">
    <property type="entry name" value="RNAP_I_RPA1_N"/>
    <property type="match status" value="1"/>
</dbReference>
<evidence type="ECO:0000256" key="2">
    <source>
        <dbReference type="ARBA" id="ARBA00006460"/>
    </source>
</evidence>
<evidence type="ECO:0000256" key="10">
    <source>
        <dbReference type="ARBA" id="ARBA00023242"/>
    </source>
</evidence>
<protein>
    <recommendedName>
        <fullName evidence="12">DNA-directed RNA polymerase subunit</fullName>
        <ecNumber evidence="12">2.7.7.6</ecNumber>
    </recommendedName>
</protein>
<evidence type="ECO:0000256" key="13">
    <source>
        <dbReference type="SAM" id="MobiDB-lite"/>
    </source>
</evidence>
<comment type="function">
    <text evidence="12">DNA-dependent RNA polymerase catalyzes the transcription of DNA into RNA using the four ribonucleoside triphosphates as substrates.</text>
</comment>
<keyword evidence="8" id="KW-0460">Magnesium</keyword>
<keyword evidence="3 12" id="KW-0240">DNA-directed RNA polymerase</keyword>
<evidence type="ECO:0000256" key="3">
    <source>
        <dbReference type="ARBA" id="ARBA00022478"/>
    </source>
</evidence>
<dbReference type="GO" id="GO:0003677">
    <property type="term" value="F:DNA binding"/>
    <property type="evidence" value="ECO:0007669"/>
    <property type="project" value="InterPro"/>
</dbReference>
<dbReference type="InterPro" id="IPR038120">
    <property type="entry name" value="Rpb1_funnel_sf"/>
</dbReference>
<dbReference type="InterPro" id="IPR007081">
    <property type="entry name" value="RNA_pol_Rpb1_5"/>
</dbReference>
<evidence type="ECO:0000256" key="8">
    <source>
        <dbReference type="ARBA" id="ARBA00022842"/>
    </source>
</evidence>
<dbReference type="InterPro" id="IPR007066">
    <property type="entry name" value="RNA_pol_Rpb1_3"/>
</dbReference>
<keyword evidence="15" id="KW-1185">Reference proteome</keyword>
<dbReference type="OrthoDB" id="270392at2759"/>
<dbReference type="GO" id="GO:0006351">
    <property type="term" value="P:DNA-templated transcription"/>
    <property type="evidence" value="ECO:0007669"/>
    <property type="project" value="InterPro"/>
</dbReference>
<dbReference type="SMART" id="SM00663">
    <property type="entry name" value="RPOLA_N"/>
    <property type="match status" value="1"/>
</dbReference>
<dbReference type="InterPro" id="IPR000722">
    <property type="entry name" value="RNA_pol_asu"/>
</dbReference>
<dbReference type="Gene3D" id="6.10.250.2940">
    <property type="match status" value="1"/>
</dbReference>
<keyword evidence="6" id="KW-0479">Metal-binding</keyword>
<dbReference type="PANTHER" id="PTHR19376:SF11">
    <property type="entry name" value="DNA-DIRECTED RNA POLYMERASE I SUBUNIT RPA1"/>
    <property type="match status" value="1"/>
</dbReference>
<keyword evidence="9 12" id="KW-0804">Transcription</keyword>
<dbReference type="InterPro" id="IPR042102">
    <property type="entry name" value="RNA_pol_Rpb1_3_sf"/>
</dbReference>
<name>A0A6P5YS23_DURZI</name>
<feature type="domain" description="RNA polymerase N-terminal" evidence="14">
    <location>
        <begin position="341"/>
        <end position="659"/>
    </location>
</feature>
<dbReference type="InterPro" id="IPR047107">
    <property type="entry name" value="DNA-dir_RNA_pol1_lsu_C"/>
</dbReference>
<dbReference type="InterPro" id="IPR006592">
    <property type="entry name" value="RNA_pol_N"/>
</dbReference>
<dbReference type="Pfam" id="PF00623">
    <property type="entry name" value="RNA_pol_Rpb1_2"/>
    <property type="match status" value="1"/>
</dbReference>
<keyword evidence="7" id="KW-0862">Zinc</keyword>
<evidence type="ECO:0000256" key="4">
    <source>
        <dbReference type="ARBA" id="ARBA00022679"/>
    </source>
</evidence>
<dbReference type="EC" id="2.7.7.6" evidence="12"/>
<feature type="compositionally biased region" description="Acidic residues" evidence="13">
    <location>
        <begin position="1386"/>
        <end position="1396"/>
    </location>
</feature>
<dbReference type="InterPro" id="IPR007083">
    <property type="entry name" value="RNA_pol_Rpb1_4"/>
</dbReference>
<evidence type="ECO:0000256" key="7">
    <source>
        <dbReference type="ARBA" id="ARBA00022833"/>
    </source>
</evidence>
<dbReference type="InterPro" id="IPR015699">
    <property type="entry name" value="DNA-dir_RNA_pol1_lsu_N"/>
</dbReference>
<dbReference type="InterPro" id="IPR044893">
    <property type="entry name" value="RNA_pol_Rpb1_clamp_domain"/>
</dbReference>
<dbReference type="Gene3D" id="1.10.132.30">
    <property type="match status" value="1"/>
</dbReference>
<evidence type="ECO:0000256" key="6">
    <source>
        <dbReference type="ARBA" id="ARBA00022723"/>
    </source>
</evidence>
<dbReference type="FunFam" id="2.40.40.20:FF:000019">
    <property type="entry name" value="DNA-directed RNA polymerase II subunit RPB1"/>
    <property type="match status" value="1"/>
</dbReference>
<dbReference type="GO" id="GO:0003899">
    <property type="term" value="F:DNA-directed RNA polymerase activity"/>
    <property type="evidence" value="ECO:0007669"/>
    <property type="project" value="UniProtKB-EC"/>
</dbReference>
<dbReference type="InterPro" id="IPR045867">
    <property type="entry name" value="DNA-dir_RpoC_beta_prime"/>
</dbReference>
<evidence type="ECO:0000256" key="11">
    <source>
        <dbReference type="ARBA" id="ARBA00048552"/>
    </source>
</evidence>
<evidence type="ECO:0000259" key="14">
    <source>
        <dbReference type="SMART" id="SM00663"/>
    </source>
</evidence>
<dbReference type="RefSeq" id="XP_022743087.1">
    <property type="nucleotide sequence ID" value="XM_022887352.1"/>
</dbReference>
<comment type="similarity">
    <text evidence="2 12">Belongs to the RNA polymerase beta' chain family.</text>
</comment>